<protein>
    <submittedName>
        <fullName evidence="1">Transcriptional regulator</fullName>
    </submittedName>
</protein>
<dbReference type="SUPFAM" id="SSF46785">
    <property type="entry name" value="Winged helix' DNA-binding domain"/>
    <property type="match status" value="1"/>
</dbReference>
<keyword evidence="2" id="KW-1185">Reference proteome</keyword>
<dbReference type="EMBL" id="JALPRY010000019">
    <property type="protein sequence ID" value="MCK8781768.1"/>
    <property type="molecule type" value="Genomic_DNA"/>
</dbReference>
<reference evidence="1 2" key="1">
    <citation type="submission" date="2022-04" db="EMBL/GenBank/DDBJ databases">
        <title>Rhizobium coralii sp. nov., isolated from coral Turbinaria peltata.</title>
        <authorList>
            <person name="Sun H."/>
        </authorList>
    </citation>
    <scope>NUCLEOTIDE SEQUENCE [LARGE SCALE GENOMIC DNA]</scope>
    <source>
        <strain evidence="1 2">NTR19</strain>
    </source>
</reference>
<dbReference type="InterPro" id="IPR036390">
    <property type="entry name" value="WH_DNA-bd_sf"/>
</dbReference>
<sequence>MSEVRLHVTGMDNFFSDAATAAASIDGGEEGGGASAIGFESMDLLLKVLTPNRWRLLRALKADRASSIRKLSARLGRDYRGVHADVTALLAAGLIEKESGGLVHVPWDKITVEMAFSEAA</sequence>
<dbReference type="RefSeq" id="WP_248684178.1">
    <property type="nucleotide sequence ID" value="NZ_JALPRY010000019.1"/>
</dbReference>
<proteinExistence type="predicted"/>
<dbReference type="Gene3D" id="1.10.10.10">
    <property type="entry name" value="Winged helix-like DNA-binding domain superfamily/Winged helix DNA-binding domain"/>
    <property type="match status" value="1"/>
</dbReference>
<organism evidence="1 2">
    <name type="scientific">Neorhizobium turbinariae</name>
    <dbReference type="NCBI Taxonomy" id="2937795"/>
    <lineage>
        <taxon>Bacteria</taxon>
        <taxon>Pseudomonadati</taxon>
        <taxon>Pseudomonadota</taxon>
        <taxon>Alphaproteobacteria</taxon>
        <taxon>Hyphomicrobiales</taxon>
        <taxon>Rhizobiaceae</taxon>
        <taxon>Rhizobium/Agrobacterium group</taxon>
        <taxon>Neorhizobium</taxon>
    </lineage>
</organism>
<gene>
    <name evidence="1" type="ORF">M0654_17445</name>
</gene>
<name>A0ABT0IV61_9HYPH</name>
<evidence type="ECO:0000313" key="1">
    <source>
        <dbReference type="EMBL" id="MCK8781768.1"/>
    </source>
</evidence>
<dbReference type="Proteomes" id="UP001202827">
    <property type="component" value="Unassembled WGS sequence"/>
</dbReference>
<dbReference type="Pfam" id="PF25212">
    <property type="entry name" value="HVO_A0114"/>
    <property type="match status" value="1"/>
</dbReference>
<dbReference type="InterPro" id="IPR036388">
    <property type="entry name" value="WH-like_DNA-bd_sf"/>
</dbReference>
<comment type="caution">
    <text evidence="1">The sequence shown here is derived from an EMBL/GenBank/DDBJ whole genome shotgun (WGS) entry which is preliminary data.</text>
</comment>
<evidence type="ECO:0000313" key="2">
    <source>
        <dbReference type="Proteomes" id="UP001202827"/>
    </source>
</evidence>
<accession>A0ABT0IV61</accession>